<proteinExistence type="inferred from homology"/>
<dbReference type="CDD" id="cd23385">
    <property type="entry name" value="beta-trefoil_Ricin_MRC-like"/>
    <property type="match status" value="1"/>
</dbReference>
<evidence type="ECO:0000256" key="7">
    <source>
        <dbReference type="ARBA" id="ARBA00022737"/>
    </source>
</evidence>
<dbReference type="InterPro" id="IPR036179">
    <property type="entry name" value="Ig-like_dom_sf"/>
</dbReference>
<dbReference type="SMART" id="SM00408">
    <property type="entry name" value="IGc2"/>
    <property type="match status" value="1"/>
</dbReference>
<dbReference type="SUPFAM" id="SSF48726">
    <property type="entry name" value="Immunoglobulin"/>
    <property type="match status" value="1"/>
</dbReference>
<dbReference type="InterPro" id="IPR001881">
    <property type="entry name" value="EGF-like_Ca-bd_dom"/>
</dbReference>
<dbReference type="InterPro" id="IPR000436">
    <property type="entry name" value="Sushi_SCR_CCP_dom"/>
</dbReference>
<dbReference type="SMART" id="SM00179">
    <property type="entry name" value="EGF_CA"/>
    <property type="match status" value="3"/>
</dbReference>
<evidence type="ECO:0000256" key="12">
    <source>
        <dbReference type="SAM" id="Coils"/>
    </source>
</evidence>
<dbReference type="Gene3D" id="2.60.120.260">
    <property type="entry name" value="Galactose-binding domain-like"/>
    <property type="match status" value="1"/>
</dbReference>
<dbReference type="InterPro" id="IPR007110">
    <property type="entry name" value="Ig-like_dom"/>
</dbReference>
<dbReference type="Pfam" id="PF22633">
    <property type="entry name" value="F5_F8_type_C_2"/>
    <property type="match status" value="1"/>
</dbReference>
<dbReference type="Gene3D" id="2.60.40.10">
    <property type="entry name" value="Immunoglobulins"/>
    <property type="match status" value="1"/>
</dbReference>
<dbReference type="PROSITE" id="PS50923">
    <property type="entry name" value="SUSHI"/>
    <property type="match status" value="2"/>
</dbReference>
<dbReference type="SUPFAM" id="SSF57535">
    <property type="entry name" value="Complement control module/SCR domain"/>
    <property type="match status" value="2"/>
</dbReference>
<dbReference type="Pfam" id="PF00652">
    <property type="entry name" value="Ricin_B_lectin"/>
    <property type="match status" value="1"/>
</dbReference>
<evidence type="ECO:0000256" key="1">
    <source>
        <dbReference type="ARBA" id="ARBA00002219"/>
    </source>
</evidence>
<evidence type="ECO:0000256" key="4">
    <source>
        <dbReference type="ARBA" id="ARBA00022536"/>
    </source>
</evidence>
<dbReference type="PROSITE" id="PS50835">
    <property type="entry name" value="IG_LIKE"/>
    <property type="match status" value="1"/>
</dbReference>
<gene>
    <name evidence="17" type="ORF">PEVE_00033298</name>
</gene>
<dbReference type="PROSITE" id="PS01186">
    <property type="entry name" value="EGF_2"/>
    <property type="match status" value="2"/>
</dbReference>
<dbReference type="InterPro" id="IPR035976">
    <property type="entry name" value="Sushi/SCR/CCP_sf"/>
</dbReference>
<feature type="coiled-coil region" evidence="12">
    <location>
        <begin position="907"/>
        <end position="941"/>
    </location>
</feature>
<dbReference type="PANTHER" id="PTHR45713:SF6">
    <property type="entry name" value="F5_8 TYPE C DOMAIN-CONTAINING PROTEIN"/>
    <property type="match status" value="1"/>
</dbReference>
<sequence>MNGGKPCVGNDTETAKSCLTPCPGGYTMITATAERLNWIRFVSNFIASIATTICKKTCGTGTHTRNRTCDNPVPNYHGKNCTGDFSEVASCKITSCPGAIDGGFTMWSSWSTCSEPTYCLKGVSKRTRTCTNPPPANGGDDCVGLSAESKDCPTQADGCTTYEPPKPDKIAADPNSWIALECDATEKFSATGAYKQDVPYAVYTNFNFMKTELESGWFAIKIEPDDKDDYGKKNLTKVCFEMVSPLTIKKVVDNIATYYARIDVLPSWTRPEQTENVPAISIWIDETQLLRKYEFQCSKSDKYSPQAGFEITDVRFSYYTEGSTQKFSAKGNYTLKTGNVFATEVWKDVTTGSVYAKGTAASATFGDMLTSFGLNPSSLPDFFVNALKGIGVWDFNMAPAEFARKLEQFGLYRFTGTIDAGGVPIHAEILAGYKFGRPQFAIGFSFDKESYGKLAEKLSGIKVDFLDSLGIDLEVGVSFSVPTSLGFQQVLVDSTTTFSKEPLKSFHTVSVPGGIFVAAQITLPKDCSNNKFCEICKMILGPTIKWYISGQFEWKKIKVTTGFRNIKLWDGLAFDRLELYVEAEFNATHTHVKLGFRVDIKIPVNGEIERDGIIAPGNDLFLFGVLEYDFTETKVSGKLGMRGMWRKAYWIPWLSLGNIFLGLTYKVGAPIPITGVQFGMRVEFGYDCLIPADFNNDGHCFGGEGYFGVGDPEFFYASITALTFGKIFRLLGATFELPPPIAATGFPQGATVAKSSADVDLRIAGGPFIFEGFYMKGEVNILGWGIFAEIRLSKTIIFVDLKPDPVDILGIAKITRSPSDSSLGPWFYVNARRDIFYVEAYFEGYTELLGISTYCRLNLTMSRMELLIQGNFLGIIKAEVFLTASYSLTFASSQFYVKVTVDLSGINDALDAAAKAVRAAFDAAEKELREARESVVKAKEDCKRKMSLKCDNCKNLKCKQAEKDCKGFLDAAGKWITKNVLAPVGKVVKKVFKGWKRKRGLDKLRNDNFAHHLRRRRFVSKLICEGIVGGSCAGIAHLCEGTCKFVEAIGKGLCNVLDVAVGFLYLTEKATAWVGAAINFLLTAFRVHSIVIEFGLAAYAGGGFPDVTFAAGVDMTIFGKNLYLSIALKLSSRQSIIDSLLTGSDSATSWYKDKMNKENPTDTSENYYDKPNPAVDFQLSEHFMIENQQSATDDRYGPCLYVDIKTEGSYIKVTGCNDTDDRQTWYYTPKGQIKNLYSELCIDTNGASQGSKLIQSRCDHRQDDQNFQCDLAVRSIKRRRADMCWTLGSTSVNGPGSLVHFGSLKCIRPVGGGDSVSDGERMELYSSCNMDRVEFKLDSGSWIHTKSGKCVQPVAAVTDGVPLGLYSSCGGHQFSFTTGGSLQHVGSKKCVNTKSGAMLAPDFDEIVLGDNCENTDASTFEQHLKFNFIPTDPTVRLDKCTYFNAATRRLDQRFEVVDESVVSICTKFDKNLALKKTTAQSSTDYNGFSSRAVDGNLGPYYSSKSCTHTKKEQYPWWRVDLGREYIVTDVQIINRFDYYERLKNFEVRIGVNTDNVQNPTCSDRVTSVGQGAALSLSCDPPIPGRYVSVQMFGEGILTMCEVMVYSRVGSLADLCQLDNGGCQQLCYNLCNLKVQCGCWPGYTLAYDSKTCMDKDECQSNNGGCDYVRGLCINTPGSYHCACKQGYELKENSEFECEDFNECTLSNAGCEHVCNNTGGSFNCDCRAGFKLKPDKRGCEDIDECAEADKGGCEHTCTNYEGGYYCSCNAGYRLMDDDQGCEEIYCPALEAPFRGSITPSSCTDERANIRRTTVCTYGCETGHYVTAGDNSLTCQIDGLWQGTVPYCQPVVCPKLTVPDNGGVVPSSCSQTDVEYGTRCVFYCGDGYALRGPRYTTCQNDTSWSEIGALSCERVYKDPWIVCPIDRVEELEPTKSTVVLGYKWQLPRTNMINVVVSPSNYNENYTFPVGRHRVTWTGTSDSGIQKSCSFHITVVDVTPPTVQNCPSNITDRSNSLQKDITWTAPTFTDNVAVVSVLSNREPGFTMDTYTSLTVRYTASDAAGNIVYCTFIITLEGSTCPTPTQPSHGRANVFGTFLQLSCDQGYFFNPQPPGYTGLFINPSYRCEDNKWMSFATPKAELPGGKLDCMKYLLYSGSPCPAGSILVDYQVCLNCPPGSYGDNVTNTCIECPIGYYQDVEGKPECQICAKNRSTAITGAKNISDCRPICRAGKYSTNNGVCPCKKCPFNTFQENEQMTSCKACPAGTRTLYTGSKSIVDCVAPVAITETVPGSDFSVHENDTFSILCNVEGSPSPSASWNKTGGSLPDGRTTINEIYDLDAKLTGVEMVITGAVVSDSGTYECKATNTQGTVTKQIAVTVQAGATPSR</sequence>
<comment type="similarity">
    <text evidence="2">Belongs to the fucolectin family.</text>
</comment>
<dbReference type="CDD" id="cd00054">
    <property type="entry name" value="EGF_CA"/>
    <property type="match status" value="2"/>
</dbReference>
<dbReference type="SMART" id="SM00032">
    <property type="entry name" value="CCP"/>
    <property type="match status" value="3"/>
</dbReference>
<dbReference type="PROSITE" id="PS00010">
    <property type="entry name" value="ASX_HYDROXYL"/>
    <property type="match status" value="3"/>
</dbReference>
<dbReference type="Gene3D" id="2.20.100.10">
    <property type="entry name" value="Thrombospondin type-1 (TSP1) repeat"/>
    <property type="match status" value="2"/>
</dbReference>
<dbReference type="Gene3D" id="2.10.70.10">
    <property type="entry name" value="Complement Module, domain 1"/>
    <property type="match status" value="2"/>
</dbReference>
<evidence type="ECO:0000259" key="16">
    <source>
        <dbReference type="PROSITE" id="PS50923"/>
    </source>
</evidence>
<dbReference type="InterPro" id="IPR013098">
    <property type="entry name" value="Ig_I-set"/>
</dbReference>
<dbReference type="SMART" id="SM01411">
    <property type="entry name" value="Ephrin_rec_like"/>
    <property type="match status" value="3"/>
</dbReference>
<dbReference type="InterPro" id="IPR000152">
    <property type="entry name" value="EGF-type_Asp/Asn_hydroxyl_site"/>
</dbReference>
<evidence type="ECO:0000256" key="3">
    <source>
        <dbReference type="ARBA" id="ARBA00011233"/>
    </source>
</evidence>
<protein>
    <submittedName>
        <fullName evidence="17">Uncharacterized protein</fullName>
    </submittedName>
</protein>
<organism evidence="17 18">
    <name type="scientific">Porites evermanni</name>
    <dbReference type="NCBI Taxonomy" id="104178"/>
    <lineage>
        <taxon>Eukaryota</taxon>
        <taxon>Metazoa</taxon>
        <taxon>Cnidaria</taxon>
        <taxon>Anthozoa</taxon>
        <taxon>Hexacorallia</taxon>
        <taxon>Scleractinia</taxon>
        <taxon>Fungiina</taxon>
        <taxon>Poritidae</taxon>
        <taxon>Porites</taxon>
    </lineage>
</organism>
<dbReference type="Gene3D" id="2.10.25.10">
    <property type="entry name" value="Laminin"/>
    <property type="match status" value="4"/>
</dbReference>
<dbReference type="InterPro" id="IPR035992">
    <property type="entry name" value="Ricin_B-like_lectins"/>
</dbReference>
<dbReference type="InterPro" id="IPR008979">
    <property type="entry name" value="Galactose-bd-like_sf"/>
</dbReference>
<dbReference type="Pfam" id="PF00090">
    <property type="entry name" value="TSP_1"/>
    <property type="match status" value="2"/>
</dbReference>
<keyword evidence="4 10" id="KW-0245">EGF-like domain</keyword>
<keyword evidence="9" id="KW-1015">Disulfide bond</keyword>
<feature type="domain" description="HYR" evidence="14">
    <location>
        <begin position="1992"/>
        <end position="2073"/>
    </location>
</feature>
<dbReference type="InterPro" id="IPR003599">
    <property type="entry name" value="Ig_sub"/>
</dbReference>
<dbReference type="SUPFAM" id="SSF57196">
    <property type="entry name" value="EGF/Laminin"/>
    <property type="match status" value="1"/>
</dbReference>
<dbReference type="CDD" id="cd23417">
    <property type="entry name" value="beta-trefoil_Ricin_MytiLec-like"/>
    <property type="match status" value="1"/>
</dbReference>
<dbReference type="Pfam" id="PF07699">
    <property type="entry name" value="Ephrin_rec_like"/>
    <property type="match status" value="2"/>
</dbReference>
<evidence type="ECO:0000256" key="5">
    <source>
        <dbReference type="ARBA" id="ARBA00022723"/>
    </source>
</evidence>
<keyword evidence="5" id="KW-0479">Metal-binding</keyword>
<keyword evidence="11" id="KW-0768">Sushi</keyword>
<dbReference type="PROSITE" id="PS50825">
    <property type="entry name" value="HYR"/>
    <property type="match status" value="1"/>
</dbReference>
<evidence type="ECO:0000256" key="10">
    <source>
        <dbReference type="PROSITE-ProRule" id="PRU00076"/>
    </source>
</evidence>
<dbReference type="InterPro" id="IPR036383">
    <property type="entry name" value="TSP1_rpt_sf"/>
</dbReference>
<dbReference type="PANTHER" id="PTHR45713">
    <property type="entry name" value="FTP DOMAIN-CONTAINING PROTEIN"/>
    <property type="match status" value="1"/>
</dbReference>
<dbReference type="InterPro" id="IPR003598">
    <property type="entry name" value="Ig_sub2"/>
</dbReference>
<dbReference type="InterPro" id="IPR003410">
    <property type="entry name" value="HYR_dom"/>
</dbReference>
<dbReference type="SMART" id="SM00607">
    <property type="entry name" value="FTP"/>
    <property type="match status" value="1"/>
</dbReference>
<dbReference type="InterPro" id="IPR026823">
    <property type="entry name" value="cEGF"/>
</dbReference>
<evidence type="ECO:0000256" key="2">
    <source>
        <dbReference type="ARBA" id="ARBA00010147"/>
    </source>
</evidence>
<keyword evidence="18" id="KW-1185">Reference proteome</keyword>
<evidence type="ECO:0000259" key="13">
    <source>
        <dbReference type="PROSITE" id="PS50026"/>
    </source>
</evidence>
<reference evidence="17 18" key="1">
    <citation type="submission" date="2022-05" db="EMBL/GenBank/DDBJ databases">
        <authorList>
            <consortium name="Genoscope - CEA"/>
            <person name="William W."/>
        </authorList>
    </citation>
    <scope>NUCLEOTIDE SEQUENCE [LARGE SCALE GENOMIC DNA]</scope>
</reference>
<keyword evidence="12" id="KW-0175">Coiled coil</keyword>
<dbReference type="PROSITE" id="PS50026">
    <property type="entry name" value="EGF_3"/>
    <property type="match status" value="2"/>
</dbReference>
<dbReference type="InterPro" id="IPR011641">
    <property type="entry name" value="Tyr-kin_ephrin_A/B_rcpt-like"/>
</dbReference>
<feature type="domain" description="EGF-like" evidence="13">
    <location>
        <begin position="1653"/>
        <end position="1693"/>
    </location>
</feature>
<feature type="domain" description="EGF-like" evidence="13">
    <location>
        <begin position="1739"/>
        <end position="1780"/>
    </location>
</feature>
<keyword evidence="6" id="KW-0430">Lectin</keyword>
<evidence type="ECO:0000256" key="8">
    <source>
        <dbReference type="ARBA" id="ARBA00022837"/>
    </source>
</evidence>
<dbReference type="SMART" id="SM00181">
    <property type="entry name" value="EGF"/>
    <property type="match status" value="5"/>
</dbReference>
<comment type="caution">
    <text evidence="17">The sequence shown here is derived from an EMBL/GenBank/DDBJ whole genome shotgun (WGS) entry which is preliminary data.</text>
</comment>
<feature type="domain" description="Ig-like" evidence="15">
    <location>
        <begin position="2278"/>
        <end position="2374"/>
    </location>
</feature>
<dbReference type="InterPro" id="IPR000884">
    <property type="entry name" value="TSP1_rpt"/>
</dbReference>
<dbReference type="Gene3D" id="2.10.50.10">
    <property type="entry name" value="Tumor Necrosis Factor Receptor, subunit A, domain 2"/>
    <property type="match status" value="2"/>
</dbReference>
<dbReference type="InterPro" id="IPR006585">
    <property type="entry name" value="FTP1"/>
</dbReference>
<dbReference type="Pfam" id="PF07679">
    <property type="entry name" value="I-set"/>
    <property type="match status" value="1"/>
</dbReference>
<dbReference type="InterPro" id="IPR051941">
    <property type="entry name" value="BG_Antigen-Binding_Lectin"/>
</dbReference>
<dbReference type="SUPFAM" id="SSF57184">
    <property type="entry name" value="Growth factor receptor domain"/>
    <property type="match status" value="2"/>
</dbReference>
<dbReference type="Proteomes" id="UP001159427">
    <property type="component" value="Unassembled WGS sequence"/>
</dbReference>
<dbReference type="Pfam" id="PF00084">
    <property type="entry name" value="Sushi"/>
    <property type="match status" value="2"/>
</dbReference>
<dbReference type="SMART" id="SM00209">
    <property type="entry name" value="TSP1"/>
    <property type="match status" value="2"/>
</dbReference>
<dbReference type="InterPro" id="IPR000772">
    <property type="entry name" value="Ricin_B_lectin"/>
</dbReference>
<dbReference type="Pfam" id="PF12662">
    <property type="entry name" value="cEGF"/>
    <property type="match status" value="1"/>
</dbReference>
<keyword evidence="7" id="KW-0677">Repeat</keyword>
<evidence type="ECO:0000256" key="9">
    <source>
        <dbReference type="ARBA" id="ARBA00023157"/>
    </source>
</evidence>
<dbReference type="SUPFAM" id="SSF49785">
    <property type="entry name" value="Galactose-binding domain-like"/>
    <property type="match status" value="1"/>
</dbReference>
<dbReference type="Pfam" id="PF02494">
    <property type="entry name" value="HYR"/>
    <property type="match status" value="2"/>
</dbReference>
<dbReference type="PROSITE" id="PS50231">
    <property type="entry name" value="RICIN_B_LECTIN"/>
    <property type="match status" value="1"/>
</dbReference>
<dbReference type="Pfam" id="PF14670">
    <property type="entry name" value="FXa_inhibition"/>
    <property type="match status" value="1"/>
</dbReference>
<dbReference type="InterPro" id="IPR013783">
    <property type="entry name" value="Ig-like_fold"/>
</dbReference>
<dbReference type="EMBL" id="CALNXI010000494">
    <property type="protein sequence ID" value="CAH3028158.1"/>
    <property type="molecule type" value="Genomic_DNA"/>
</dbReference>
<evidence type="ECO:0000259" key="15">
    <source>
        <dbReference type="PROSITE" id="PS50835"/>
    </source>
</evidence>
<dbReference type="PROSITE" id="PS50092">
    <property type="entry name" value="TSP1"/>
    <property type="match status" value="2"/>
</dbReference>
<keyword evidence="8" id="KW-0106">Calcium</keyword>
<accession>A0ABN8MFA4</accession>
<comment type="subunit">
    <text evidence="3">Homotrimer.</text>
</comment>
<dbReference type="InterPro" id="IPR000742">
    <property type="entry name" value="EGF"/>
</dbReference>
<dbReference type="InterPro" id="IPR009030">
    <property type="entry name" value="Growth_fac_rcpt_cys_sf"/>
</dbReference>
<comment type="caution">
    <text evidence="10">Lacks conserved residue(s) required for the propagation of feature annotation.</text>
</comment>
<dbReference type="SMART" id="SM00409">
    <property type="entry name" value="IG"/>
    <property type="match status" value="1"/>
</dbReference>
<evidence type="ECO:0000313" key="18">
    <source>
        <dbReference type="Proteomes" id="UP001159427"/>
    </source>
</evidence>
<dbReference type="Gene3D" id="2.80.10.50">
    <property type="match status" value="2"/>
</dbReference>
<dbReference type="InterPro" id="IPR018097">
    <property type="entry name" value="EGF_Ca-bd_CS"/>
</dbReference>
<evidence type="ECO:0000313" key="17">
    <source>
        <dbReference type="EMBL" id="CAH3028158.1"/>
    </source>
</evidence>
<name>A0ABN8MFA4_9CNID</name>
<comment type="function">
    <text evidence="1">Acts as a defensive agent. Recognizes blood group fucosylated oligosaccharides including A, B, H and Lewis B-type antigens. Does not recognize Lewis A antigen and has low affinity for monovalent haptens.</text>
</comment>
<evidence type="ECO:0000259" key="14">
    <source>
        <dbReference type="PROSITE" id="PS50825"/>
    </source>
</evidence>
<dbReference type="SUPFAM" id="SSF82895">
    <property type="entry name" value="TSP-1 type 1 repeat"/>
    <property type="match status" value="2"/>
</dbReference>
<evidence type="ECO:0000256" key="11">
    <source>
        <dbReference type="PROSITE-ProRule" id="PRU00302"/>
    </source>
</evidence>
<dbReference type="PROSITE" id="PS01187">
    <property type="entry name" value="EGF_CA"/>
    <property type="match status" value="1"/>
</dbReference>
<dbReference type="CDD" id="cd00033">
    <property type="entry name" value="CCP"/>
    <property type="match status" value="2"/>
</dbReference>
<evidence type="ECO:0000256" key="6">
    <source>
        <dbReference type="ARBA" id="ARBA00022734"/>
    </source>
</evidence>
<dbReference type="SUPFAM" id="SSF50370">
    <property type="entry name" value="Ricin B-like lectins"/>
    <property type="match status" value="2"/>
</dbReference>
<feature type="domain" description="Sushi" evidence="16">
    <location>
        <begin position="1848"/>
        <end position="1911"/>
    </location>
</feature>
<feature type="domain" description="Sushi" evidence="16">
    <location>
        <begin position="1782"/>
        <end position="1847"/>
    </location>
</feature>